<dbReference type="GO" id="GO:0003723">
    <property type="term" value="F:RNA binding"/>
    <property type="evidence" value="ECO:0007669"/>
    <property type="project" value="UniProtKB-KW"/>
</dbReference>
<dbReference type="SUPFAM" id="SSF81891">
    <property type="entry name" value="Poly A polymerase C-terminal region-like"/>
    <property type="match status" value="3"/>
</dbReference>
<feature type="region of interest" description="Disordered" evidence="5">
    <location>
        <begin position="431"/>
        <end position="462"/>
    </location>
</feature>
<keyword evidence="2 4" id="KW-0808">Transferase</keyword>
<feature type="compositionally biased region" description="Polar residues" evidence="5">
    <location>
        <begin position="435"/>
        <end position="453"/>
    </location>
</feature>
<feature type="compositionally biased region" description="Basic and acidic residues" evidence="5">
    <location>
        <begin position="765"/>
        <end position="777"/>
    </location>
</feature>
<dbReference type="PANTHER" id="PTHR13734">
    <property type="entry name" value="TRNA-NUCLEOTIDYLTRANSFERASE"/>
    <property type="match status" value="1"/>
</dbReference>
<dbReference type="Proteomes" id="UP001176517">
    <property type="component" value="Unassembled WGS sequence"/>
</dbReference>
<dbReference type="AlphaFoldDB" id="A0AAN6GWZ4"/>
<evidence type="ECO:0000256" key="3">
    <source>
        <dbReference type="ARBA" id="ARBA00022884"/>
    </source>
</evidence>
<dbReference type="EMBL" id="JAPDMZ010000005">
    <property type="protein sequence ID" value="KAK0557458.1"/>
    <property type="molecule type" value="Genomic_DNA"/>
</dbReference>
<gene>
    <name evidence="7" type="primary">CCA1</name>
    <name evidence="7" type="ORF">OC846_000446</name>
</gene>
<evidence type="ECO:0000313" key="8">
    <source>
        <dbReference type="Proteomes" id="UP001176517"/>
    </source>
</evidence>
<comment type="caution">
    <text evidence="7">The sequence shown here is derived from an EMBL/GenBank/DDBJ whole genome shotgun (WGS) entry which is preliminary data.</text>
</comment>
<dbReference type="GO" id="GO:0052927">
    <property type="term" value="F:CC tRNA cytidylyltransferase activity"/>
    <property type="evidence" value="ECO:0007669"/>
    <property type="project" value="TreeGrafter"/>
</dbReference>
<dbReference type="SUPFAM" id="SSF81301">
    <property type="entry name" value="Nucleotidyltransferase"/>
    <property type="match status" value="1"/>
</dbReference>
<keyword evidence="8" id="KW-1185">Reference proteome</keyword>
<evidence type="ECO:0000256" key="5">
    <source>
        <dbReference type="SAM" id="MobiDB-lite"/>
    </source>
</evidence>
<dbReference type="Pfam" id="PF01743">
    <property type="entry name" value="PolyA_pol"/>
    <property type="match status" value="1"/>
</dbReference>
<name>A0AAN6GWZ4_9BASI</name>
<dbReference type="EC" id="2.7.7.72" evidence="7"/>
<dbReference type="Gene3D" id="3.30.460.10">
    <property type="entry name" value="Beta Polymerase, domain 2"/>
    <property type="match status" value="1"/>
</dbReference>
<proteinExistence type="inferred from homology"/>
<dbReference type="InterPro" id="IPR043519">
    <property type="entry name" value="NT_sf"/>
</dbReference>
<dbReference type="CDD" id="cd05398">
    <property type="entry name" value="NT_ClassII-CCAase"/>
    <property type="match status" value="1"/>
</dbReference>
<dbReference type="GO" id="GO:0001680">
    <property type="term" value="P:tRNA 3'-terminal CCA addition"/>
    <property type="evidence" value="ECO:0007669"/>
    <property type="project" value="TreeGrafter"/>
</dbReference>
<keyword evidence="3 4" id="KW-0694">RNA-binding</keyword>
<feature type="domain" description="Poly A polymerase head" evidence="6">
    <location>
        <begin position="77"/>
        <end position="234"/>
    </location>
</feature>
<sequence>MAAAPPASTPAPKIQLTEAEANIATVLRHTCEWISSSHAPRLLTVPDPANPKGPPIEVINESTYAQIQKIGGGKVEARIAGGWVRDKLLSKDSHDLDVTLSSLTGFPFAHLLSAYLSSPQFASSDLAQRIAASSGSSAAPVTSSIAKIAANPEQSKNLETATARVFGLDLDFVNLRKEVYDGDTRIPVMSFGTAEEDAVRRDITINSMFYNVHTEEVEDLTRMGLRDLADGIIRTPLPANQTFFDDPLRLLRCIRFAARFNYAVDLEIVQCFLPPFLRDRALFTEDKRVFGPLEEPEETDIINDDAEIERARIEFRHGFLDKVSRERFGIEVDKMIRGPDPLRAIILVIALQRYADVFNPQPGNEKSRFVCFEIDTTSPALNPHPRNVESAALLTSGLIPPEAQVSTPVPESPVVAFKAASLLQDVWDHAKGTAASGQSEADSNVRETGSTENGDVEMESTVAPKTPDDVITELVQALAHYPRTPASRRWVAALPQPMVEVLLDAEQRARLFLGAAVLPLEGLAVIERVGGASSKKVKLLWAGETAIANGLKLGNKQAKEPALALHRARALLSSVISRREEFISASANASAASELELPNGIWPDVEVSENAQERMAAKIGLLLRQPSLTSSALHLNPATALLFTLVHALILSPGDDQHKERIVKDHVWLWEQFSHDGLLNRAEEKPVLDGNRIKTTLGFQPGPLTPRIQTAVLAWQYCRKAPVSADECAAWLKEQWDQGGIVPVEARQSASSAGGKKKARPAGGDGREGKRQKSEER</sequence>
<dbReference type="GO" id="GO:0004810">
    <property type="term" value="F:CCA tRNA nucleotidyltransferase activity"/>
    <property type="evidence" value="ECO:0007669"/>
    <property type="project" value="UniProtKB-EC"/>
</dbReference>
<evidence type="ECO:0000313" key="7">
    <source>
        <dbReference type="EMBL" id="KAK0557458.1"/>
    </source>
</evidence>
<reference evidence="7" key="1">
    <citation type="journal article" date="2023" name="PhytoFront">
        <title>Draft Genome Resources of Seven Strains of Tilletia horrida, Causal Agent of Kernel Smut of Rice.</title>
        <authorList>
            <person name="Khanal S."/>
            <person name="Antony Babu S."/>
            <person name="Zhou X.G."/>
        </authorList>
    </citation>
    <scope>NUCLEOTIDE SEQUENCE</scope>
    <source>
        <strain evidence="7">TX6</strain>
    </source>
</reference>
<keyword evidence="7" id="KW-0548">Nucleotidyltransferase</keyword>
<comment type="similarity">
    <text evidence="1 4">Belongs to the tRNA nucleotidyltransferase/poly(A) polymerase family.</text>
</comment>
<evidence type="ECO:0000256" key="4">
    <source>
        <dbReference type="RuleBase" id="RU003953"/>
    </source>
</evidence>
<dbReference type="GO" id="GO:0052929">
    <property type="term" value="F:ATP:3'-cytidine-cytidine-tRNA adenylyltransferase activity"/>
    <property type="evidence" value="ECO:0007669"/>
    <property type="project" value="TreeGrafter"/>
</dbReference>
<dbReference type="PANTHER" id="PTHR13734:SF5">
    <property type="entry name" value="CCA TRNA NUCLEOTIDYLTRANSFERASE, MITOCHONDRIAL"/>
    <property type="match status" value="1"/>
</dbReference>
<evidence type="ECO:0000256" key="2">
    <source>
        <dbReference type="ARBA" id="ARBA00022679"/>
    </source>
</evidence>
<evidence type="ECO:0000256" key="1">
    <source>
        <dbReference type="ARBA" id="ARBA00007265"/>
    </source>
</evidence>
<evidence type="ECO:0000259" key="6">
    <source>
        <dbReference type="Pfam" id="PF01743"/>
    </source>
</evidence>
<protein>
    <submittedName>
        <fullName evidence="7">CCA tRNA nucleotidyltransferase, mitochondrial</fullName>
        <ecNumber evidence="7">2.7.7.72</ecNumber>
    </submittedName>
</protein>
<dbReference type="Gene3D" id="1.10.3090.10">
    <property type="entry name" value="cca-adding enzyme, domain 2"/>
    <property type="match status" value="1"/>
</dbReference>
<feature type="region of interest" description="Disordered" evidence="5">
    <location>
        <begin position="743"/>
        <end position="777"/>
    </location>
</feature>
<organism evidence="7 8">
    <name type="scientific">Tilletia horrida</name>
    <dbReference type="NCBI Taxonomy" id="155126"/>
    <lineage>
        <taxon>Eukaryota</taxon>
        <taxon>Fungi</taxon>
        <taxon>Dikarya</taxon>
        <taxon>Basidiomycota</taxon>
        <taxon>Ustilaginomycotina</taxon>
        <taxon>Exobasidiomycetes</taxon>
        <taxon>Tilletiales</taxon>
        <taxon>Tilletiaceae</taxon>
        <taxon>Tilletia</taxon>
    </lineage>
</organism>
<accession>A0AAN6GWZ4</accession>
<dbReference type="InterPro" id="IPR002646">
    <property type="entry name" value="PolA_pol_head_dom"/>
</dbReference>